<name>A0ABP7AI69_9PSEU</name>
<dbReference type="RefSeq" id="WP_346129100.1">
    <property type="nucleotide sequence ID" value="NZ_BAABBE010000004.1"/>
</dbReference>
<feature type="region of interest" description="Disordered" evidence="1">
    <location>
        <begin position="56"/>
        <end position="85"/>
    </location>
</feature>
<dbReference type="EMBL" id="BAABBE010000004">
    <property type="protein sequence ID" value="GAA3632646.1"/>
    <property type="molecule type" value="Genomic_DNA"/>
</dbReference>
<protein>
    <submittedName>
        <fullName evidence="2">Uncharacterized protein</fullName>
    </submittedName>
</protein>
<dbReference type="Proteomes" id="UP001500711">
    <property type="component" value="Unassembled WGS sequence"/>
</dbReference>
<reference evidence="3" key="1">
    <citation type="journal article" date="2019" name="Int. J. Syst. Evol. Microbiol.">
        <title>The Global Catalogue of Microorganisms (GCM) 10K type strain sequencing project: providing services to taxonomists for standard genome sequencing and annotation.</title>
        <authorList>
            <consortium name="The Broad Institute Genomics Platform"/>
            <consortium name="The Broad Institute Genome Sequencing Center for Infectious Disease"/>
            <person name="Wu L."/>
            <person name="Ma J."/>
        </authorList>
    </citation>
    <scope>NUCLEOTIDE SEQUENCE [LARGE SCALE GENOMIC DNA]</scope>
    <source>
        <strain evidence="3">JCM 17494</strain>
    </source>
</reference>
<gene>
    <name evidence="2" type="ORF">GCM10022267_19380</name>
</gene>
<organism evidence="2 3">
    <name type="scientific">Lentzea roselyniae</name>
    <dbReference type="NCBI Taxonomy" id="531940"/>
    <lineage>
        <taxon>Bacteria</taxon>
        <taxon>Bacillati</taxon>
        <taxon>Actinomycetota</taxon>
        <taxon>Actinomycetes</taxon>
        <taxon>Pseudonocardiales</taxon>
        <taxon>Pseudonocardiaceae</taxon>
        <taxon>Lentzea</taxon>
    </lineage>
</organism>
<sequence>MTPDDTELITEFGKISKLMPNVLFDFVMGTLTPERQQEFGEILIMLGEFLVNHAEGRKQSEQPTTVDAVESQAEQVVDLTKRLPS</sequence>
<comment type="caution">
    <text evidence="2">The sequence shown here is derived from an EMBL/GenBank/DDBJ whole genome shotgun (WGS) entry which is preliminary data.</text>
</comment>
<evidence type="ECO:0000313" key="2">
    <source>
        <dbReference type="EMBL" id="GAA3632646.1"/>
    </source>
</evidence>
<accession>A0ABP7AI69</accession>
<evidence type="ECO:0000313" key="3">
    <source>
        <dbReference type="Proteomes" id="UP001500711"/>
    </source>
</evidence>
<proteinExistence type="predicted"/>
<keyword evidence="3" id="KW-1185">Reference proteome</keyword>
<evidence type="ECO:0000256" key="1">
    <source>
        <dbReference type="SAM" id="MobiDB-lite"/>
    </source>
</evidence>